<dbReference type="GO" id="GO:0005737">
    <property type="term" value="C:cytoplasm"/>
    <property type="evidence" value="ECO:0007669"/>
    <property type="project" value="TreeGrafter"/>
</dbReference>
<dbReference type="Proteomes" id="UP000231279">
    <property type="component" value="Unassembled WGS sequence"/>
</dbReference>
<dbReference type="GO" id="GO:0006417">
    <property type="term" value="P:regulation of translation"/>
    <property type="evidence" value="ECO:0007669"/>
    <property type="project" value="UniProtKB-KW"/>
</dbReference>
<dbReference type="InterPro" id="IPR011989">
    <property type="entry name" value="ARM-like"/>
</dbReference>
<dbReference type="PROSITE" id="PS50302">
    <property type="entry name" value="PUM"/>
    <property type="match status" value="4"/>
</dbReference>
<keyword evidence="2" id="KW-0810">Translation regulation</keyword>
<feature type="domain" description="PUM-HD" evidence="6">
    <location>
        <begin position="198"/>
        <end position="539"/>
    </location>
</feature>
<dbReference type="STRING" id="429701.A0A2G9G8N4"/>
<sequence length="543" mass="59841">MERNISENPYSPASQPPENQFNPPSQRSMSTENHSQASLITNLQTSHQPIESAFSRLSLSQEFRPRVLTPSFLGLPATTDGVASGDSVPLPVALGENQQTLLWAGSQSNNGSINGPFGFIRAHQNIDVGPEGMGFLGSGSYLEAGDLALNLMPGPDCCDGTCGNYDCFSLHDKKPFSRNAINDFPALISAQQCNFCIPRPSVYSNQFLKQWQQLLTLKNMGGRIVSLAQDQAWSGVLNLKLEEGLSNEEIEMVLLEVMDFLGDLMRNQFGSLFVNKLFVACNEDQRNRMIVALTKFPLKLISSCLNSYGAREMQKLLEKLITPQQISLVVSAFSLGAVALSTDPNGQHVIQYCVKNFPAEYNKHLFNEIAANCFRIATNKSGCCVLQSCVENSDQEARELLISNIIANAVHLAEDPYGNYVVQHLLGMKIEKATADLLRQFKGYFLPFSCNKYASNVVEKFFLELGENHSATIITELLRSPEASMLLLDPFGNFVIQSALSVSKGHIHEALLNLIQDNAVSMQNNLYGKKILASFEKGKLHNA</sequence>
<keyword evidence="8" id="KW-1185">Reference proteome</keyword>
<dbReference type="InterPro" id="IPR016024">
    <property type="entry name" value="ARM-type_fold"/>
</dbReference>
<dbReference type="PANTHER" id="PTHR12537:SF63">
    <property type="entry name" value="PUMILIO HOMOLOG 15"/>
    <property type="match status" value="1"/>
</dbReference>
<evidence type="ECO:0000313" key="8">
    <source>
        <dbReference type="Proteomes" id="UP000231279"/>
    </source>
</evidence>
<keyword evidence="3" id="KW-0694">RNA-binding</keyword>
<dbReference type="EMBL" id="NKXS01006360">
    <property type="protein sequence ID" value="PIN01565.1"/>
    <property type="molecule type" value="Genomic_DNA"/>
</dbReference>
<protein>
    <submittedName>
        <fullName evidence="7">Translational repressor MPT5/PUF4 and related RNA-binding proteins (Puf superfamily)</fullName>
    </submittedName>
</protein>
<dbReference type="SMART" id="SM00025">
    <property type="entry name" value="Pumilio"/>
    <property type="match status" value="7"/>
</dbReference>
<keyword evidence="1" id="KW-0677">Repeat</keyword>
<dbReference type="InterPro" id="IPR033133">
    <property type="entry name" value="PUM-HD"/>
</dbReference>
<proteinExistence type="predicted"/>
<dbReference type="CDD" id="cd07920">
    <property type="entry name" value="Pumilio"/>
    <property type="match status" value="1"/>
</dbReference>
<comment type="caution">
    <text evidence="7">The sequence shown here is derived from an EMBL/GenBank/DDBJ whole genome shotgun (WGS) entry which is preliminary data.</text>
</comment>
<feature type="repeat" description="Pumilio" evidence="4">
    <location>
        <begin position="368"/>
        <end position="403"/>
    </location>
</feature>
<dbReference type="InterPro" id="IPR001313">
    <property type="entry name" value="Pumilio_RNA-bd_rpt"/>
</dbReference>
<accession>A0A2G9G8N4</accession>
<dbReference type="PROSITE" id="PS50303">
    <property type="entry name" value="PUM_HD"/>
    <property type="match status" value="1"/>
</dbReference>
<reference evidence="8" key="1">
    <citation type="journal article" date="2018" name="Gigascience">
        <title>Genome assembly of the Pink Ipe (Handroanthus impetiginosus, Bignoniaceae), a highly valued, ecologically keystone Neotropical timber forest tree.</title>
        <authorList>
            <person name="Silva-Junior O.B."/>
            <person name="Grattapaglia D."/>
            <person name="Novaes E."/>
            <person name="Collevatti R.G."/>
        </authorList>
    </citation>
    <scope>NUCLEOTIDE SEQUENCE [LARGE SCALE GENOMIC DNA]</scope>
    <source>
        <strain evidence="8">cv. UFG-1</strain>
    </source>
</reference>
<dbReference type="InterPro" id="IPR033712">
    <property type="entry name" value="Pumilio_RNA-bd"/>
</dbReference>
<feature type="repeat" description="Pumilio" evidence="4">
    <location>
        <begin position="476"/>
        <end position="513"/>
    </location>
</feature>
<feature type="region of interest" description="Disordered" evidence="5">
    <location>
        <begin position="1"/>
        <end position="37"/>
    </location>
</feature>
<feature type="repeat" description="Pumilio" evidence="4">
    <location>
        <begin position="256"/>
        <end position="292"/>
    </location>
</feature>
<dbReference type="OrthoDB" id="668540at2759"/>
<evidence type="ECO:0000259" key="6">
    <source>
        <dbReference type="PROSITE" id="PS50303"/>
    </source>
</evidence>
<evidence type="ECO:0000256" key="2">
    <source>
        <dbReference type="ARBA" id="ARBA00022845"/>
    </source>
</evidence>
<name>A0A2G9G8N4_9LAMI</name>
<evidence type="ECO:0000256" key="3">
    <source>
        <dbReference type="ARBA" id="ARBA00022884"/>
    </source>
</evidence>
<dbReference type="Gene3D" id="1.25.10.10">
    <property type="entry name" value="Leucine-rich Repeat Variant"/>
    <property type="match status" value="1"/>
</dbReference>
<dbReference type="GO" id="GO:0003729">
    <property type="term" value="F:mRNA binding"/>
    <property type="evidence" value="ECO:0007669"/>
    <property type="project" value="TreeGrafter"/>
</dbReference>
<feature type="repeat" description="Pumilio" evidence="4">
    <location>
        <begin position="404"/>
        <end position="439"/>
    </location>
</feature>
<dbReference type="PANTHER" id="PTHR12537">
    <property type="entry name" value="RNA BINDING PROTEIN PUMILIO-RELATED"/>
    <property type="match status" value="1"/>
</dbReference>
<dbReference type="AlphaFoldDB" id="A0A2G9G8N4"/>
<evidence type="ECO:0000256" key="4">
    <source>
        <dbReference type="PROSITE-ProRule" id="PRU00317"/>
    </source>
</evidence>
<evidence type="ECO:0000313" key="7">
    <source>
        <dbReference type="EMBL" id="PIN01565.1"/>
    </source>
</evidence>
<evidence type="ECO:0000256" key="1">
    <source>
        <dbReference type="ARBA" id="ARBA00022737"/>
    </source>
</evidence>
<organism evidence="7 8">
    <name type="scientific">Handroanthus impetiginosus</name>
    <dbReference type="NCBI Taxonomy" id="429701"/>
    <lineage>
        <taxon>Eukaryota</taxon>
        <taxon>Viridiplantae</taxon>
        <taxon>Streptophyta</taxon>
        <taxon>Embryophyta</taxon>
        <taxon>Tracheophyta</taxon>
        <taxon>Spermatophyta</taxon>
        <taxon>Magnoliopsida</taxon>
        <taxon>eudicotyledons</taxon>
        <taxon>Gunneridae</taxon>
        <taxon>Pentapetalae</taxon>
        <taxon>asterids</taxon>
        <taxon>lamiids</taxon>
        <taxon>Lamiales</taxon>
        <taxon>Bignoniaceae</taxon>
        <taxon>Crescentiina</taxon>
        <taxon>Tabebuia alliance</taxon>
        <taxon>Handroanthus</taxon>
    </lineage>
</organism>
<evidence type="ECO:0000256" key="5">
    <source>
        <dbReference type="SAM" id="MobiDB-lite"/>
    </source>
</evidence>
<dbReference type="Pfam" id="PF00806">
    <property type="entry name" value="PUF"/>
    <property type="match status" value="6"/>
</dbReference>
<gene>
    <name evidence="7" type="ORF">CDL12_25926</name>
</gene>
<dbReference type="SUPFAM" id="SSF48371">
    <property type="entry name" value="ARM repeat"/>
    <property type="match status" value="1"/>
</dbReference>